<dbReference type="InParanoid" id="A0A067PEY4"/>
<evidence type="ECO:0000313" key="1">
    <source>
        <dbReference type="EMBL" id="KDQ52400.1"/>
    </source>
</evidence>
<organism evidence="1 2">
    <name type="scientific">Jaapia argillacea MUCL 33604</name>
    <dbReference type="NCBI Taxonomy" id="933084"/>
    <lineage>
        <taxon>Eukaryota</taxon>
        <taxon>Fungi</taxon>
        <taxon>Dikarya</taxon>
        <taxon>Basidiomycota</taxon>
        <taxon>Agaricomycotina</taxon>
        <taxon>Agaricomycetes</taxon>
        <taxon>Agaricomycetidae</taxon>
        <taxon>Jaapiales</taxon>
        <taxon>Jaapiaceae</taxon>
        <taxon>Jaapia</taxon>
    </lineage>
</organism>
<protein>
    <submittedName>
        <fullName evidence="1">Uncharacterized protein</fullName>
    </submittedName>
</protein>
<name>A0A067PEY4_9AGAM</name>
<gene>
    <name evidence="1" type="ORF">JAAARDRAFT_83105</name>
</gene>
<feature type="non-terminal residue" evidence="1">
    <location>
        <position position="1"/>
    </location>
</feature>
<dbReference type="HOGENOM" id="CLU_081367_1_0_1"/>
<dbReference type="OrthoDB" id="3247418at2759"/>
<dbReference type="STRING" id="933084.A0A067PEY4"/>
<dbReference type="Proteomes" id="UP000027265">
    <property type="component" value="Unassembled WGS sequence"/>
</dbReference>
<sequence>PPISNCHVLGKQIMATIKGLIEVTILPSWVSHASLDWGTAKCGKLKASKWCIIYTIHMPIALIKYWGYESTVDREHEMLDNFMDLVCTVLLANLHSISQDHVDLYRSHIRQYLEKLKTLYKDVKIKPIHHASLHVDDFLGLFGPVQSHSTPF</sequence>
<reference evidence="2" key="1">
    <citation type="journal article" date="2014" name="Proc. Natl. Acad. Sci. U.S.A.">
        <title>Extensive sampling of basidiomycete genomes demonstrates inadequacy of the white-rot/brown-rot paradigm for wood decay fungi.</title>
        <authorList>
            <person name="Riley R."/>
            <person name="Salamov A.A."/>
            <person name="Brown D.W."/>
            <person name="Nagy L.G."/>
            <person name="Floudas D."/>
            <person name="Held B.W."/>
            <person name="Levasseur A."/>
            <person name="Lombard V."/>
            <person name="Morin E."/>
            <person name="Otillar R."/>
            <person name="Lindquist E.A."/>
            <person name="Sun H."/>
            <person name="LaButti K.M."/>
            <person name="Schmutz J."/>
            <person name="Jabbour D."/>
            <person name="Luo H."/>
            <person name="Baker S.E."/>
            <person name="Pisabarro A.G."/>
            <person name="Walton J.D."/>
            <person name="Blanchette R.A."/>
            <person name="Henrissat B."/>
            <person name="Martin F."/>
            <person name="Cullen D."/>
            <person name="Hibbett D.S."/>
            <person name="Grigoriev I.V."/>
        </authorList>
    </citation>
    <scope>NUCLEOTIDE SEQUENCE [LARGE SCALE GENOMIC DNA]</scope>
    <source>
        <strain evidence="2">MUCL 33604</strain>
    </source>
</reference>
<proteinExistence type="predicted"/>
<feature type="non-terminal residue" evidence="1">
    <location>
        <position position="152"/>
    </location>
</feature>
<keyword evidence="2" id="KW-1185">Reference proteome</keyword>
<dbReference type="EMBL" id="KL197740">
    <property type="protein sequence ID" value="KDQ52400.1"/>
    <property type="molecule type" value="Genomic_DNA"/>
</dbReference>
<evidence type="ECO:0000313" key="2">
    <source>
        <dbReference type="Proteomes" id="UP000027265"/>
    </source>
</evidence>
<dbReference type="AlphaFoldDB" id="A0A067PEY4"/>
<accession>A0A067PEY4</accession>